<evidence type="ECO:0000313" key="1">
    <source>
        <dbReference type="EMBL" id="NOU77035.1"/>
    </source>
</evidence>
<dbReference type="RefSeq" id="WP_171649571.1">
    <property type="nucleotide sequence ID" value="NZ_WHOA01000256.1"/>
</dbReference>
<organism evidence="1 2">
    <name type="scientific">Paenibacillus phytorum</name>
    <dbReference type="NCBI Taxonomy" id="2654977"/>
    <lineage>
        <taxon>Bacteria</taxon>
        <taxon>Bacillati</taxon>
        <taxon>Bacillota</taxon>
        <taxon>Bacilli</taxon>
        <taxon>Bacillales</taxon>
        <taxon>Paenibacillaceae</taxon>
        <taxon>Paenibacillus</taxon>
    </lineage>
</organism>
<evidence type="ECO:0000313" key="2">
    <source>
        <dbReference type="Proteomes" id="UP000616779"/>
    </source>
</evidence>
<proteinExistence type="predicted"/>
<gene>
    <name evidence="1" type="ORF">GC098_37710</name>
</gene>
<dbReference type="EMBL" id="WHOA01000256">
    <property type="protein sequence ID" value="NOU77035.1"/>
    <property type="molecule type" value="Genomic_DNA"/>
</dbReference>
<keyword evidence="2" id="KW-1185">Reference proteome</keyword>
<reference evidence="1 2" key="1">
    <citation type="submission" date="2019-10" db="EMBL/GenBank/DDBJ databases">
        <title>Description of Paenibacillus terrestris sp. nov.</title>
        <authorList>
            <person name="Carlier A."/>
            <person name="Qi S."/>
        </authorList>
    </citation>
    <scope>NUCLEOTIDE SEQUENCE [LARGE SCALE GENOMIC DNA]</scope>
    <source>
        <strain evidence="1 2">LMG 31458</strain>
    </source>
</reference>
<name>A0ABX1Y7W7_9BACL</name>
<evidence type="ECO:0008006" key="3">
    <source>
        <dbReference type="Google" id="ProtNLM"/>
    </source>
</evidence>
<comment type="caution">
    <text evidence="1">The sequence shown here is derived from an EMBL/GenBank/DDBJ whole genome shotgun (WGS) entry which is preliminary data.</text>
</comment>
<protein>
    <recommendedName>
        <fullName evidence="3">HEAT repeat domain-containing protein</fullName>
    </recommendedName>
</protein>
<dbReference type="Proteomes" id="UP000616779">
    <property type="component" value="Unassembled WGS sequence"/>
</dbReference>
<sequence>MENNKQIEKAAALDRIVNYETHISSMNNDQLIAILNSLENFEEVAAALTELSIKDKEKAVPFCAKILEENLGDEFLQAVAFNLLYECDHEKAMEIVNKNVLSAPAALLGAIMDSLSSDSLQPFGQSLSSGLLNSIVERYLELSDADKKRILENFEWFEESYENKLL</sequence>
<accession>A0ABX1Y7W7</accession>